<gene>
    <name evidence="1" type="ORF">MRB53_029956</name>
</gene>
<keyword evidence="2" id="KW-1185">Reference proteome</keyword>
<evidence type="ECO:0000313" key="2">
    <source>
        <dbReference type="Proteomes" id="UP001234297"/>
    </source>
</evidence>
<organism evidence="1 2">
    <name type="scientific">Persea americana</name>
    <name type="common">Avocado</name>
    <dbReference type="NCBI Taxonomy" id="3435"/>
    <lineage>
        <taxon>Eukaryota</taxon>
        <taxon>Viridiplantae</taxon>
        <taxon>Streptophyta</taxon>
        <taxon>Embryophyta</taxon>
        <taxon>Tracheophyta</taxon>
        <taxon>Spermatophyta</taxon>
        <taxon>Magnoliopsida</taxon>
        <taxon>Magnoliidae</taxon>
        <taxon>Laurales</taxon>
        <taxon>Lauraceae</taxon>
        <taxon>Persea</taxon>
    </lineage>
</organism>
<sequence>MPKKLNSRKKRKLRTATYPKKLRSDLPRRKRIPLIPIIDGSSNQLFEVEDTDFPSFQAPACSSTGEISCESSLISVGSENPKKRPRLKENKAIGGSRVELRADAHGLSRSDRPITRSYYKNARLESLIAEPLSDENDRDFGRSDADSVVSLKQRTRSAPKAEEKDGKAISAATCSETSCLEPVFQENLKQKTRSCSGDEKSLQNQANAPSTDTRSEMSCIEPYFQKNSESNTSFGKGGGDSLQIQWNAGSSTGISDSSCLESLSVANAVNLNRDGAETESQFVVSESAVNLACSEQLSNGDDDSEYSTCHEMTLSELEEEIFPKNSYGEYIDFSQQSTSSFFDESSDAFSERSDPNSSPSECFSLFLQYLQQFSSSITCLKFNASHGNEEEDYEDEFTLLRFEDEEHEESYRRFRSRERKQVFVNDYAKEYCMTTEYGNLVVQQRQMMVNWIVVHCGAYELQDETLFLSVSLLDRFLSRGFFTSKKNLQILGVACCTLATRIEENQPLNCVRQMTFQVGGNVYRRCEVVAMEWVVQEVLEFKCFMPTTYNFLWFYLTAARADEGIDDRTKYLARLSLFDPQCLRFWPSTVAAGLVILSSLASNRDSSCQHVMETHVRTKNDDLPECIQSLEWLVKYACSRRQERILQ</sequence>
<comment type="caution">
    <text evidence="1">The sequence shown here is derived from an EMBL/GenBank/DDBJ whole genome shotgun (WGS) entry which is preliminary data.</text>
</comment>
<name>A0ACC2KK79_PERAE</name>
<reference evidence="1 2" key="1">
    <citation type="journal article" date="2022" name="Hortic Res">
        <title>A haplotype resolved chromosomal level avocado genome allows analysis of novel avocado genes.</title>
        <authorList>
            <person name="Nath O."/>
            <person name="Fletcher S.J."/>
            <person name="Hayward A."/>
            <person name="Shaw L.M."/>
            <person name="Masouleh A.K."/>
            <person name="Furtado A."/>
            <person name="Henry R.J."/>
            <person name="Mitter N."/>
        </authorList>
    </citation>
    <scope>NUCLEOTIDE SEQUENCE [LARGE SCALE GENOMIC DNA]</scope>
    <source>
        <strain evidence="2">cv. Hass</strain>
    </source>
</reference>
<evidence type="ECO:0000313" key="1">
    <source>
        <dbReference type="EMBL" id="KAJ8621427.1"/>
    </source>
</evidence>
<accession>A0ACC2KK79</accession>
<proteinExistence type="predicted"/>
<dbReference type="Proteomes" id="UP001234297">
    <property type="component" value="Chromosome 9"/>
</dbReference>
<dbReference type="EMBL" id="CM056817">
    <property type="protein sequence ID" value="KAJ8621427.1"/>
    <property type="molecule type" value="Genomic_DNA"/>
</dbReference>
<protein>
    <submittedName>
        <fullName evidence="1">Uncharacterized protein</fullName>
    </submittedName>
</protein>